<feature type="non-terminal residue" evidence="2">
    <location>
        <position position="1"/>
    </location>
</feature>
<keyword evidence="4" id="KW-1185">Reference proteome</keyword>
<feature type="signal peptide" evidence="1">
    <location>
        <begin position="1"/>
        <end position="16"/>
    </location>
</feature>
<evidence type="ECO:0000313" key="3">
    <source>
        <dbReference type="EnsemblMetazoa" id="XP_019767821.1"/>
    </source>
</evidence>
<evidence type="ECO:0000256" key="1">
    <source>
        <dbReference type="SAM" id="SignalP"/>
    </source>
</evidence>
<sequence>MKFFAAFFVTLLAVHASTQTPVNDASTKEVLIELLNDALKVSAALLSTANSVLNDFKTNETETAEGLANLVAKRLQTINEVVVDLVDELKDGATDQGRKVLSCVDAEKDNVDAAILKTALILADNTLTEIPLLTDLAELVLTQAAELQEDVKLLVDTLETCDSSDTICLTVFAVSATKIIKEAVENGQEDVDALVTVVKSIISDVQAWDVRGTIREDIQAIFNDVVVCIYS</sequence>
<organism evidence="2">
    <name type="scientific">Dendroctonus ponderosae</name>
    <name type="common">Mountain pine beetle</name>
    <dbReference type="NCBI Taxonomy" id="77166"/>
    <lineage>
        <taxon>Eukaryota</taxon>
        <taxon>Metazoa</taxon>
        <taxon>Ecdysozoa</taxon>
        <taxon>Arthropoda</taxon>
        <taxon>Hexapoda</taxon>
        <taxon>Insecta</taxon>
        <taxon>Pterygota</taxon>
        <taxon>Neoptera</taxon>
        <taxon>Endopterygota</taxon>
        <taxon>Coleoptera</taxon>
        <taxon>Polyphaga</taxon>
        <taxon>Cucujiformia</taxon>
        <taxon>Curculionidae</taxon>
        <taxon>Scolytinae</taxon>
        <taxon>Dendroctonus</taxon>
    </lineage>
</organism>
<proteinExistence type="predicted"/>
<dbReference type="HOGENOM" id="CLU_1200919_0_0_1"/>
<dbReference type="KEGG" id="dpa:109542843"/>
<feature type="chain" id="PRO_5010971853" description="Protein TsetseEP domain-containing protein" evidence="1">
    <location>
        <begin position="17"/>
        <end position="231"/>
    </location>
</feature>
<dbReference type="Proteomes" id="UP000019118">
    <property type="component" value="Unassembled WGS sequence"/>
</dbReference>
<evidence type="ECO:0000313" key="4">
    <source>
        <dbReference type="Proteomes" id="UP000019118"/>
    </source>
</evidence>
<dbReference type="EMBL" id="KB741213">
    <property type="protein sequence ID" value="ENN72590.1"/>
    <property type="molecule type" value="Genomic_DNA"/>
</dbReference>
<evidence type="ECO:0000313" key="2">
    <source>
        <dbReference type="EMBL" id="ENN72590.1"/>
    </source>
</evidence>
<dbReference type="AlphaFoldDB" id="N6TTP1"/>
<protein>
    <recommendedName>
        <fullName evidence="5">Protein TsetseEP domain-containing protein</fullName>
    </recommendedName>
</protein>
<dbReference type="EnsemblMetazoa" id="XM_019912262.1">
    <property type="protein sequence ID" value="XP_019767821.1"/>
    <property type="gene ID" value="LOC109542843"/>
</dbReference>
<name>N6TTP1_DENPD</name>
<reference evidence="3" key="2">
    <citation type="submission" date="2024-08" db="UniProtKB">
        <authorList>
            <consortium name="EnsemblMetazoa"/>
        </authorList>
    </citation>
    <scope>IDENTIFICATION</scope>
</reference>
<accession>N6TTP1</accession>
<evidence type="ECO:0008006" key="5">
    <source>
        <dbReference type="Google" id="ProtNLM"/>
    </source>
</evidence>
<reference evidence="2 4" key="1">
    <citation type="journal article" date="2013" name="Genome Biol.">
        <title>Draft genome of the mountain pine beetle, Dendroctonus ponderosae Hopkins, a major forest pest.</title>
        <authorList>
            <person name="Keeling C.I."/>
            <person name="Yuen M.M."/>
            <person name="Liao N.Y."/>
            <person name="Docking T.R."/>
            <person name="Chan S.K."/>
            <person name="Taylor G.A."/>
            <person name="Palmquist D.L."/>
            <person name="Jackman S.D."/>
            <person name="Nguyen A."/>
            <person name="Li M."/>
            <person name="Henderson H."/>
            <person name="Janes J.K."/>
            <person name="Zhao Y."/>
            <person name="Pandoh P."/>
            <person name="Moore R."/>
            <person name="Sperling F.A."/>
            <person name="Huber D.P."/>
            <person name="Birol I."/>
            <person name="Jones S.J."/>
            <person name="Bohlmann J."/>
        </authorList>
    </citation>
    <scope>NUCLEOTIDE SEQUENCE</scope>
</reference>
<gene>
    <name evidence="3" type="primary">109542843</name>
    <name evidence="2" type="ORF">YQE_10691</name>
</gene>
<keyword evidence="1" id="KW-0732">Signal</keyword>